<proteinExistence type="predicted"/>
<gene>
    <name evidence="2" type="ORF">SDC9_59023</name>
</gene>
<dbReference type="Pfam" id="PF10646">
    <property type="entry name" value="Germane"/>
    <property type="match status" value="1"/>
</dbReference>
<comment type="caution">
    <text evidence="2">The sequence shown here is derived from an EMBL/GenBank/DDBJ whole genome shotgun (WGS) entry which is preliminary data.</text>
</comment>
<accession>A0A644X9C5</accession>
<protein>
    <recommendedName>
        <fullName evidence="1">GerMN domain-containing protein</fullName>
    </recommendedName>
</protein>
<evidence type="ECO:0000313" key="2">
    <source>
        <dbReference type="EMBL" id="MPM12669.1"/>
    </source>
</evidence>
<name>A0A644X9C5_9ZZZZ</name>
<evidence type="ECO:0000259" key="1">
    <source>
        <dbReference type="SMART" id="SM00909"/>
    </source>
</evidence>
<feature type="domain" description="GerMN" evidence="1">
    <location>
        <begin position="177"/>
        <end position="268"/>
    </location>
</feature>
<dbReference type="SMART" id="SM00909">
    <property type="entry name" value="Germane"/>
    <property type="match status" value="1"/>
</dbReference>
<dbReference type="EMBL" id="VSSQ01002007">
    <property type="protein sequence ID" value="MPM12669.1"/>
    <property type="molecule type" value="Genomic_DNA"/>
</dbReference>
<dbReference type="InterPro" id="IPR019606">
    <property type="entry name" value="GerMN"/>
</dbReference>
<dbReference type="AlphaFoldDB" id="A0A644X9C5"/>
<reference evidence="2" key="1">
    <citation type="submission" date="2019-08" db="EMBL/GenBank/DDBJ databases">
        <authorList>
            <person name="Kucharzyk K."/>
            <person name="Murdoch R.W."/>
            <person name="Higgins S."/>
            <person name="Loffler F."/>
        </authorList>
    </citation>
    <scope>NUCLEOTIDE SEQUENCE</scope>
</reference>
<sequence length="288" mass="31329">MEYASLTVFTDYTSENQVQQRVDNTGTVMAQVITIADGNATMTYSAGETYHRENCLNKTNAQEVLLAEPIEEGTQWTLPDGRIRKIGGTAVAISTPAGNYETVEVITENEGSIDTRYYAKDIGLVKAVYQADDYTISSTLAAIESDMPFTQTVRFYYPNVDSETINYVDKELTFQTNDITADALAAAYKEVPDGVGKVISENTVINSLSLGDDGTPHIDFNRAFLTEMNAGSGYEAMILSCIADTFGGYYNTNKVLLTVDGALYESGHFAFAEGETVAADFDSAILLP</sequence>
<organism evidence="2">
    <name type="scientific">bioreactor metagenome</name>
    <dbReference type="NCBI Taxonomy" id="1076179"/>
    <lineage>
        <taxon>unclassified sequences</taxon>
        <taxon>metagenomes</taxon>
        <taxon>ecological metagenomes</taxon>
    </lineage>
</organism>